<gene>
    <name evidence="1" type="ORF">LAL4801_05372</name>
</gene>
<proteinExistence type="predicted"/>
<name>A0A0M6YA10_9HYPH</name>
<evidence type="ECO:0000313" key="2">
    <source>
        <dbReference type="Proteomes" id="UP000048926"/>
    </source>
</evidence>
<reference evidence="2" key="1">
    <citation type="submission" date="2015-07" db="EMBL/GenBank/DDBJ databases">
        <authorList>
            <person name="Rodrigo-Torres Lidia"/>
            <person name="Arahal R.David."/>
        </authorList>
    </citation>
    <scope>NUCLEOTIDE SEQUENCE [LARGE SCALE GENOMIC DNA]</scope>
    <source>
        <strain evidence="2">CECT 4801</strain>
    </source>
</reference>
<dbReference type="Proteomes" id="UP000048926">
    <property type="component" value="Unassembled WGS sequence"/>
</dbReference>
<dbReference type="EMBL" id="CXST01000004">
    <property type="protein sequence ID" value="CTQ46912.1"/>
    <property type="molecule type" value="Genomic_DNA"/>
</dbReference>
<keyword evidence="2" id="KW-1185">Reference proteome</keyword>
<accession>A0A0M6YA10</accession>
<organism evidence="1 2">
    <name type="scientific">Roseibium aggregatum</name>
    <dbReference type="NCBI Taxonomy" id="187304"/>
    <lineage>
        <taxon>Bacteria</taxon>
        <taxon>Pseudomonadati</taxon>
        <taxon>Pseudomonadota</taxon>
        <taxon>Alphaproteobacteria</taxon>
        <taxon>Hyphomicrobiales</taxon>
        <taxon>Stappiaceae</taxon>
        <taxon>Roseibium</taxon>
    </lineage>
</organism>
<dbReference type="AlphaFoldDB" id="A0A0M6YA10"/>
<sequence>MPAALPRHVLNAPRSYVPSGTLWTRLRFEDDYKLAGMDETDLTLRFDPDSDLASTRFTAGKKIKLTRHANLILRDSYSFRTPGFETNDIDWNTTKSVEVSLGRTATVLAAEFNNSKDDAVWHSSVSLQQPLTKAFTLRASIREIQTQNPSSVFKARYSRTW</sequence>
<protein>
    <submittedName>
        <fullName evidence="1">Uncharacterized protein</fullName>
    </submittedName>
</protein>
<evidence type="ECO:0000313" key="1">
    <source>
        <dbReference type="EMBL" id="CTQ46912.1"/>
    </source>
</evidence>